<keyword evidence="4" id="KW-1185">Reference proteome</keyword>
<dbReference type="EMBL" id="BRXY01000021">
    <property type="protein sequence ID" value="GMH53688.1"/>
    <property type="molecule type" value="Genomic_DNA"/>
</dbReference>
<dbReference type="PANTHER" id="PTHR12197:SF292">
    <property type="entry name" value="SET DOMAIN-CONTAINING PROTEIN"/>
    <property type="match status" value="1"/>
</dbReference>
<evidence type="ECO:0000313" key="3">
    <source>
        <dbReference type="EMBL" id="GMH53688.1"/>
    </source>
</evidence>
<dbReference type="PANTHER" id="PTHR12197">
    <property type="entry name" value="HISTONE-LYSINE N-METHYLTRANSFERASE SMYD"/>
    <property type="match status" value="1"/>
</dbReference>
<sequence>MDAFDLFGSDSDSDNDAPHTSEMSLALIAAAKAPKVTHTHAPPPPPPPPPPEPEPLPPLWSPPLHVGNILLTTSTDYGGSRSFTAQCDLPPGALLIREEPIITWPEEQVGKALGLEAVQHIINENKAHHFKNLHPVDLRSDVPQLEVEKIRIKYSSSVAKLSQSSSIPPENILRLLMTLICNGFNSGVYGYLSIFNHSESPNCIKLQPNDEVNYSEVRAIRPIKQGEHLTISYVNPREQTFKKRRFYFLTQHFFDIDVEISTGSTANLALVRKFDSLTEDGIEEVQEEAIEGVEKSLEAFEPLLAEVIEARKQIDQLSSQNTDEAQKAYATKASDLYSAALELNKTVKECLPNLTHHVIIVRLLKFLRDVSSAVLDFGRDREFDVSVSKVFFESSKKLFDLQIEYLGEFHPDFGTTCLDVAEGIKWLLAKDPQALLDMKIEGLHSVVQCSKFEGQMRKKFNTIKVIHT</sequence>
<dbReference type="Proteomes" id="UP001165085">
    <property type="component" value="Unassembled WGS sequence"/>
</dbReference>
<feature type="compositionally biased region" description="Pro residues" evidence="1">
    <location>
        <begin position="41"/>
        <end position="61"/>
    </location>
</feature>
<dbReference type="SUPFAM" id="SSF82199">
    <property type="entry name" value="SET domain"/>
    <property type="match status" value="1"/>
</dbReference>
<reference evidence="4" key="1">
    <citation type="journal article" date="2023" name="Commun. Biol.">
        <title>Genome analysis of Parmales, the sister group of diatoms, reveals the evolutionary specialization of diatoms from phago-mixotrophs to photoautotrophs.</title>
        <authorList>
            <person name="Ban H."/>
            <person name="Sato S."/>
            <person name="Yoshikawa S."/>
            <person name="Yamada K."/>
            <person name="Nakamura Y."/>
            <person name="Ichinomiya M."/>
            <person name="Sato N."/>
            <person name="Blanc-Mathieu R."/>
            <person name="Endo H."/>
            <person name="Kuwata A."/>
            <person name="Ogata H."/>
        </authorList>
    </citation>
    <scope>NUCLEOTIDE SEQUENCE [LARGE SCALE GENOMIC DNA]</scope>
    <source>
        <strain evidence="4">NIES 3701</strain>
    </source>
</reference>
<dbReference type="OrthoDB" id="1028014at2759"/>
<comment type="caution">
    <text evidence="3">The sequence shown here is derived from an EMBL/GenBank/DDBJ whole genome shotgun (WGS) entry which is preliminary data.</text>
</comment>
<organism evidence="3 4">
    <name type="scientific">Triparma strigata</name>
    <dbReference type="NCBI Taxonomy" id="1606541"/>
    <lineage>
        <taxon>Eukaryota</taxon>
        <taxon>Sar</taxon>
        <taxon>Stramenopiles</taxon>
        <taxon>Ochrophyta</taxon>
        <taxon>Bolidophyceae</taxon>
        <taxon>Parmales</taxon>
        <taxon>Triparmaceae</taxon>
        <taxon>Triparma</taxon>
    </lineage>
</organism>
<dbReference type="SUPFAM" id="SSF101447">
    <property type="entry name" value="Formin homology 2 domain (FH2 domain)"/>
    <property type="match status" value="1"/>
</dbReference>
<protein>
    <recommendedName>
        <fullName evidence="2">SET domain-containing protein</fullName>
    </recommendedName>
</protein>
<evidence type="ECO:0000259" key="2">
    <source>
        <dbReference type="PROSITE" id="PS50280"/>
    </source>
</evidence>
<proteinExistence type="predicted"/>
<feature type="region of interest" description="Disordered" evidence="1">
    <location>
        <begin position="1"/>
        <end position="61"/>
    </location>
</feature>
<dbReference type="AlphaFoldDB" id="A0A9W7DSP7"/>
<dbReference type="InterPro" id="IPR050869">
    <property type="entry name" value="H3K4_H4K5_MeTrfase"/>
</dbReference>
<feature type="domain" description="SET" evidence="2">
    <location>
        <begin position="62"/>
        <end position="234"/>
    </location>
</feature>
<dbReference type="Gene3D" id="1.10.220.160">
    <property type="match status" value="1"/>
</dbReference>
<dbReference type="PROSITE" id="PS50280">
    <property type="entry name" value="SET"/>
    <property type="match status" value="1"/>
</dbReference>
<evidence type="ECO:0000313" key="4">
    <source>
        <dbReference type="Proteomes" id="UP001165085"/>
    </source>
</evidence>
<dbReference type="Gene3D" id="2.170.270.10">
    <property type="entry name" value="SET domain"/>
    <property type="match status" value="1"/>
</dbReference>
<dbReference type="InterPro" id="IPR046341">
    <property type="entry name" value="SET_dom_sf"/>
</dbReference>
<evidence type="ECO:0000256" key="1">
    <source>
        <dbReference type="SAM" id="MobiDB-lite"/>
    </source>
</evidence>
<dbReference type="Pfam" id="PF00856">
    <property type="entry name" value="SET"/>
    <property type="match status" value="1"/>
</dbReference>
<accession>A0A9W7DSP7</accession>
<name>A0A9W7DSP7_9STRA</name>
<dbReference type="InterPro" id="IPR001214">
    <property type="entry name" value="SET_dom"/>
</dbReference>
<gene>
    <name evidence="3" type="ORF">TrST_g10175</name>
</gene>